<dbReference type="PANTHER" id="PTHR11530">
    <property type="entry name" value="D-AMINO ACID OXIDASE"/>
    <property type="match status" value="1"/>
</dbReference>
<evidence type="ECO:0000256" key="1">
    <source>
        <dbReference type="ARBA" id="ARBA00001974"/>
    </source>
</evidence>
<protein>
    <submittedName>
        <fullName evidence="6">4035_t:CDS:1</fullName>
    </submittedName>
</protein>
<keyword evidence="2" id="KW-0285">Flavoprotein</keyword>
<evidence type="ECO:0000313" key="6">
    <source>
        <dbReference type="EMBL" id="CAI2184027.1"/>
    </source>
</evidence>
<dbReference type="OrthoDB" id="2425129at2759"/>
<evidence type="ECO:0000256" key="4">
    <source>
        <dbReference type="ARBA" id="ARBA00023002"/>
    </source>
</evidence>
<gene>
    <name evidence="6" type="ORF">FWILDA_LOCUS11375</name>
</gene>
<dbReference type="GO" id="GO:0005737">
    <property type="term" value="C:cytoplasm"/>
    <property type="evidence" value="ECO:0007669"/>
    <property type="project" value="TreeGrafter"/>
</dbReference>
<evidence type="ECO:0000256" key="5">
    <source>
        <dbReference type="SAM" id="MobiDB-lite"/>
    </source>
</evidence>
<dbReference type="GO" id="GO:0019478">
    <property type="term" value="P:D-amino acid catabolic process"/>
    <property type="evidence" value="ECO:0007669"/>
    <property type="project" value="TreeGrafter"/>
</dbReference>
<dbReference type="GO" id="GO:0003884">
    <property type="term" value="F:D-amino-acid oxidase activity"/>
    <property type="evidence" value="ECO:0007669"/>
    <property type="project" value="InterPro"/>
</dbReference>
<feature type="non-terminal residue" evidence="6">
    <location>
        <position position="535"/>
    </location>
</feature>
<dbReference type="GO" id="GO:0071949">
    <property type="term" value="F:FAD binding"/>
    <property type="evidence" value="ECO:0007669"/>
    <property type="project" value="InterPro"/>
</dbReference>
<evidence type="ECO:0000256" key="3">
    <source>
        <dbReference type="ARBA" id="ARBA00022827"/>
    </source>
</evidence>
<keyword evidence="3" id="KW-0274">FAD</keyword>
<sequence length="535" mass="61595">DSLESEKGPRYDMAKKLLAKYKASIRAFLERKEISSVVEICGFSIIQVCGTCTTEAPGELRAHLMLSLRGDLVDRSEARNWVESYECKPASKPIIHLHSSTITGSTINSLINSGTVNNSKRKQEEPSQSTDSTSMSSTTTQAKNVDSCEDDELDYNNHEIDQNIELERQLSFQKHIKKYPDEDSPSDVWLLPSGKSINEVIRGPENLHKSQKSKWIEQDDWNYLNSSIEYPHCNLSSEAENLFTTLLETMSYYGCKYFDFAEFLSKNRGEVHLKASANQRFVRRNLKPEDDKPKGMKVDGSFQSPDNKGLEIAKKFNHGDYKVLRRLRTWFFHIHGLEVQIWGMDLPVSKAYRMFLIGVFRLPINWDEHHELVYALKILWNLGVKVFEKETDVIINCSELGAKELVEDDEKNKLFPIGGQPIGFKFKRNEGQKTCFITCTKDENEEKYEAILVTQEIIQGCKEVRPNLFMKELEIVAKKRRLRPYREGGIRIELKPFGDKGWICYNYGYSGQGFQFSYSSAKELIKILHEKNILS</sequence>
<dbReference type="Proteomes" id="UP001153678">
    <property type="component" value="Unassembled WGS sequence"/>
</dbReference>
<dbReference type="PANTHER" id="PTHR11530:SF11">
    <property type="entry name" value="D-ASPARTATE OXIDASE"/>
    <property type="match status" value="1"/>
</dbReference>
<accession>A0A9W4WWD7</accession>
<comment type="caution">
    <text evidence="6">The sequence shown here is derived from an EMBL/GenBank/DDBJ whole genome shotgun (WGS) entry which is preliminary data.</text>
</comment>
<reference evidence="6" key="1">
    <citation type="submission" date="2022-08" db="EMBL/GenBank/DDBJ databases">
        <authorList>
            <person name="Kallberg Y."/>
            <person name="Tangrot J."/>
            <person name="Rosling A."/>
        </authorList>
    </citation>
    <scope>NUCLEOTIDE SEQUENCE</scope>
    <source>
        <strain evidence="6">Wild A</strain>
    </source>
</reference>
<feature type="compositionally biased region" description="Low complexity" evidence="5">
    <location>
        <begin position="127"/>
        <end position="140"/>
    </location>
</feature>
<keyword evidence="4" id="KW-0560">Oxidoreductase</keyword>
<name>A0A9W4WWD7_9GLOM</name>
<keyword evidence="7" id="KW-1185">Reference proteome</keyword>
<comment type="cofactor">
    <cofactor evidence="1">
        <name>FAD</name>
        <dbReference type="ChEBI" id="CHEBI:57692"/>
    </cofactor>
</comment>
<dbReference type="InterPro" id="IPR023209">
    <property type="entry name" value="DAO"/>
</dbReference>
<dbReference type="AlphaFoldDB" id="A0A9W4WWD7"/>
<organism evidence="6 7">
    <name type="scientific">Funneliformis geosporum</name>
    <dbReference type="NCBI Taxonomy" id="1117311"/>
    <lineage>
        <taxon>Eukaryota</taxon>
        <taxon>Fungi</taxon>
        <taxon>Fungi incertae sedis</taxon>
        <taxon>Mucoromycota</taxon>
        <taxon>Glomeromycotina</taxon>
        <taxon>Glomeromycetes</taxon>
        <taxon>Glomerales</taxon>
        <taxon>Glomeraceae</taxon>
        <taxon>Funneliformis</taxon>
    </lineage>
</organism>
<feature type="region of interest" description="Disordered" evidence="5">
    <location>
        <begin position="113"/>
        <end position="147"/>
    </location>
</feature>
<evidence type="ECO:0000313" key="7">
    <source>
        <dbReference type="Proteomes" id="UP001153678"/>
    </source>
</evidence>
<evidence type="ECO:0000256" key="2">
    <source>
        <dbReference type="ARBA" id="ARBA00022630"/>
    </source>
</evidence>
<proteinExistence type="predicted"/>
<dbReference type="EMBL" id="CAMKVN010003202">
    <property type="protein sequence ID" value="CAI2184027.1"/>
    <property type="molecule type" value="Genomic_DNA"/>
</dbReference>